<dbReference type="Pfam" id="PF01648">
    <property type="entry name" value="ACPS"/>
    <property type="match status" value="1"/>
</dbReference>
<dbReference type="GO" id="GO:0019878">
    <property type="term" value="P:lysine biosynthetic process via aminoadipic acid"/>
    <property type="evidence" value="ECO:0007669"/>
    <property type="project" value="TreeGrafter"/>
</dbReference>
<evidence type="ECO:0000256" key="4">
    <source>
        <dbReference type="ARBA" id="ARBA00022679"/>
    </source>
</evidence>
<sequence length="287" mass="33641">LMLSAYIVRMSSAIRWAFNWKEWNPSEREFEHATSCIQSDEKERLRKFVFRKDIRASLVGRLLMRKFVNEYAGLPYNTITFVRDEHNRPVLKDNSTIINFNVSHQGSYTVLAGEVRNVKIGVDVMTLDYEEDKNVANFFRLMSKHFSTAEWEGIKGLGKSEAEQMAMFYRHWALKESYVKALGVGIFINLGSLDFRTNSELNEDLITTDTVLYVKGIKQDWLFEETLLDSRHCVAVALQENDNLLRLRNKLSRFEIMNYDELMMHAIPLFPIDPQFTTQYFARHEQP</sequence>
<evidence type="ECO:0000256" key="2">
    <source>
        <dbReference type="ARBA" id="ARBA00013172"/>
    </source>
</evidence>
<keyword evidence="4 11" id="KW-0808">Transferase</keyword>
<reference evidence="11 12" key="1">
    <citation type="submission" date="2015-09" db="EMBL/GenBank/DDBJ databases">
        <title>Trachymyrmex cornetzi WGS genome.</title>
        <authorList>
            <person name="Nygaard S."/>
            <person name="Hu H."/>
            <person name="Boomsma J."/>
            <person name="Zhang G."/>
        </authorList>
    </citation>
    <scope>NUCLEOTIDE SEQUENCE [LARGE SCALE GENOMIC DNA]</scope>
    <source>
        <strain evidence="11">Tcor2-1</strain>
        <tissue evidence="11">Whole body</tissue>
    </source>
</reference>
<evidence type="ECO:0000256" key="5">
    <source>
        <dbReference type="ARBA" id="ARBA00030484"/>
    </source>
</evidence>
<protein>
    <recommendedName>
        <fullName evidence="3">L-aminoadipate-semialdehyde dehydrogenase-phosphopantetheinyl transferase</fullName>
        <ecNumber evidence="2">2.7.8.7</ecNumber>
    </recommendedName>
    <alternativeName>
        <fullName evidence="5">4'-phosphopantetheinyl transferase</fullName>
    </alternativeName>
    <alternativeName>
        <fullName evidence="6">Alpha-aminoadipic semialdehyde dehydrogenase-phosphopantetheinyl transferase</fullName>
    </alternativeName>
</protein>
<comment type="catalytic activity">
    <reaction evidence="8">
        <text>apo-[ACP] + acetyl-CoA = acetyl-[ACP] + adenosine 3',5'-bisphosphate + H(+)</text>
        <dbReference type="Rhea" id="RHEA:46564"/>
        <dbReference type="Rhea" id="RHEA-COMP:9621"/>
        <dbReference type="Rhea" id="RHEA-COMP:9690"/>
        <dbReference type="ChEBI" id="CHEBI:15378"/>
        <dbReference type="ChEBI" id="CHEBI:29999"/>
        <dbReference type="ChEBI" id="CHEBI:57288"/>
        <dbReference type="ChEBI" id="CHEBI:58343"/>
        <dbReference type="ChEBI" id="CHEBI:78446"/>
    </reaction>
    <physiologicalReaction direction="left-to-right" evidence="8">
        <dbReference type="Rhea" id="RHEA:46565"/>
    </physiologicalReaction>
</comment>
<dbReference type="InterPro" id="IPR008278">
    <property type="entry name" value="4-PPantetheinyl_Trfase_dom"/>
</dbReference>
<dbReference type="FunFam" id="3.90.470.20:FF:000003">
    <property type="entry name" value="L-aminoadipate-semialdehyde dehydrogenase-phosphopantetheinyl transferase"/>
    <property type="match status" value="1"/>
</dbReference>
<evidence type="ECO:0000313" key="12">
    <source>
        <dbReference type="Proteomes" id="UP000078492"/>
    </source>
</evidence>
<dbReference type="GO" id="GO:0000287">
    <property type="term" value="F:magnesium ion binding"/>
    <property type="evidence" value="ECO:0007669"/>
    <property type="project" value="InterPro"/>
</dbReference>
<dbReference type="SUPFAM" id="SSF56214">
    <property type="entry name" value="4'-phosphopantetheinyl transferase"/>
    <property type="match status" value="2"/>
</dbReference>
<dbReference type="InterPro" id="IPR050559">
    <property type="entry name" value="P-Pant_transferase_sf"/>
</dbReference>
<evidence type="ECO:0000259" key="9">
    <source>
        <dbReference type="Pfam" id="PF01648"/>
    </source>
</evidence>
<organism evidence="11 12">
    <name type="scientific">Trachymyrmex cornetzi</name>
    <dbReference type="NCBI Taxonomy" id="471704"/>
    <lineage>
        <taxon>Eukaryota</taxon>
        <taxon>Metazoa</taxon>
        <taxon>Ecdysozoa</taxon>
        <taxon>Arthropoda</taxon>
        <taxon>Hexapoda</taxon>
        <taxon>Insecta</taxon>
        <taxon>Pterygota</taxon>
        <taxon>Neoptera</taxon>
        <taxon>Endopterygota</taxon>
        <taxon>Hymenoptera</taxon>
        <taxon>Apocrita</taxon>
        <taxon>Aculeata</taxon>
        <taxon>Formicoidea</taxon>
        <taxon>Formicidae</taxon>
        <taxon>Myrmicinae</taxon>
        <taxon>Trachymyrmex</taxon>
    </lineage>
</organism>
<feature type="domain" description="4'-phosphopantetheinyl transferase" evidence="9">
    <location>
        <begin position="120"/>
        <end position="236"/>
    </location>
</feature>
<dbReference type="PANTHER" id="PTHR12215:SF10">
    <property type="entry name" value="L-AMINOADIPATE-SEMIALDEHYDE DEHYDROGENASE-PHOSPHOPANTETHEINYL TRANSFERASE"/>
    <property type="match status" value="1"/>
</dbReference>
<dbReference type="PANTHER" id="PTHR12215">
    <property type="entry name" value="PHOSPHOPANTETHEINE TRANSFERASE"/>
    <property type="match status" value="1"/>
</dbReference>
<dbReference type="EMBL" id="KQ979695">
    <property type="protein sequence ID" value="KYN19701.1"/>
    <property type="molecule type" value="Genomic_DNA"/>
</dbReference>
<dbReference type="Proteomes" id="UP000078492">
    <property type="component" value="Unassembled WGS sequence"/>
</dbReference>
<evidence type="ECO:0000256" key="6">
    <source>
        <dbReference type="ARBA" id="ARBA00033443"/>
    </source>
</evidence>
<dbReference type="InterPro" id="IPR055066">
    <property type="entry name" value="AASDHPPT_N"/>
</dbReference>
<dbReference type="GO" id="GO:0005829">
    <property type="term" value="C:cytosol"/>
    <property type="evidence" value="ECO:0007669"/>
    <property type="project" value="TreeGrafter"/>
</dbReference>
<evidence type="ECO:0000313" key="11">
    <source>
        <dbReference type="EMBL" id="KYN19701.1"/>
    </source>
</evidence>
<feature type="non-terminal residue" evidence="11">
    <location>
        <position position="1"/>
    </location>
</feature>
<evidence type="ECO:0000256" key="3">
    <source>
        <dbReference type="ARBA" id="ARBA00016301"/>
    </source>
</evidence>
<dbReference type="Pfam" id="PF22624">
    <property type="entry name" value="AASDHPPT_N"/>
    <property type="match status" value="1"/>
</dbReference>
<evidence type="ECO:0000256" key="7">
    <source>
        <dbReference type="ARBA" id="ARBA00048641"/>
    </source>
</evidence>
<dbReference type="STRING" id="471704.A0A151J7J7"/>
<comment type="similarity">
    <text evidence="1">Belongs to the P-Pant transferase superfamily. AcpS family.</text>
</comment>
<feature type="domain" description="4'-phosphopantetheinyl transferase N-terminal" evidence="10">
    <location>
        <begin position="21"/>
        <end position="115"/>
    </location>
</feature>
<evidence type="ECO:0000259" key="10">
    <source>
        <dbReference type="Pfam" id="PF22624"/>
    </source>
</evidence>
<dbReference type="AlphaFoldDB" id="A0A151J7J7"/>
<keyword evidence="12" id="KW-1185">Reference proteome</keyword>
<dbReference type="EC" id="2.7.8.7" evidence="2"/>
<accession>A0A151J7J7</accession>
<proteinExistence type="inferred from homology"/>
<evidence type="ECO:0000256" key="1">
    <source>
        <dbReference type="ARBA" id="ARBA00006195"/>
    </source>
</evidence>
<comment type="catalytic activity">
    <reaction evidence="7">
        <text>apo-[ACP] + CoA = holo-[ACP] + adenosine 3',5'-bisphosphate + H(+)</text>
        <dbReference type="Rhea" id="RHEA:12068"/>
        <dbReference type="Rhea" id="RHEA-COMP:9685"/>
        <dbReference type="Rhea" id="RHEA-COMP:9690"/>
        <dbReference type="ChEBI" id="CHEBI:15378"/>
        <dbReference type="ChEBI" id="CHEBI:29999"/>
        <dbReference type="ChEBI" id="CHEBI:57287"/>
        <dbReference type="ChEBI" id="CHEBI:58343"/>
        <dbReference type="ChEBI" id="CHEBI:64479"/>
        <dbReference type="EC" id="2.7.8.7"/>
    </reaction>
    <physiologicalReaction direction="left-to-right" evidence="7">
        <dbReference type="Rhea" id="RHEA:12069"/>
    </physiologicalReaction>
</comment>
<gene>
    <name evidence="11" type="ORF">ALC57_07927</name>
</gene>
<dbReference type="InterPro" id="IPR037143">
    <property type="entry name" value="4-PPantetheinyl_Trfase_dom_sf"/>
</dbReference>
<evidence type="ECO:0000256" key="8">
    <source>
        <dbReference type="ARBA" id="ARBA00048794"/>
    </source>
</evidence>
<dbReference type="Gene3D" id="3.90.470.20">
    <property type="entry name" value="4'-phosphopantetheinyl transferase domain"/>
    <property type="match status" value="2"/>
</dbReference>
<name>A0A151J7J7_9HYME</name>
<dbReference type="GO" id="GO:0008897">
    <property type="term" value="F:holo-[acyl-carrier-protein] synthase activity"/>
    <property type="evidence" value="ECO:0007669"/>
    <property type="project" value="UniProtKB-EC"/>
</dbReference>